<dbReference type="HOGENOM" id="CLU_1385379_0_0_1"/>
<feature type="compositionally biased region" description="Basic residues" evidence="1">
    <location>
        <begin position="1"/>
        <end position="10"/>
    </location>
</feature>
<evidence type="ECO:0000313" key="3">
    <source>
        <dbReference type="EnsemblMetazoa" id="CapteP213485"/>
    </source>
</evidence>
<accession>R7TKW7</accession>
<dbReference type="EMBL" id="KB309412">
    <property type="protein sequence ID" value="ELT94468.1"/>
    <property type="molecule type" value="Genomic_DNA"/>
</dbReference>
<evidence type="ECO:0000313" key="4">
    <source>
        <dbReference type="Proteomes" id="UP000014760"/>
    </source>
</evidence>
<evidence type="ECO:0000256" key="1">
    <source>
        <dbReference type="SAM" id="MobiDB-lite"/>
    </source>
</evidence>
<proteinExistence type="predicted"/>
<evidence type="ECO:0000313" key="2">
    <source>
        <dbReference type="EMBL" id="ELT94468.1"/>
    </source>
</evidence>
<dbReference type="Proteomes" id="UP000014760">
    <property type="component" value="Unassembled WGS sequence"/>
</dbReference>
<reference evidence="3" key="3">
    <citation type="submission" date="2015-06" db="UniProtKB">
        <authorList>
            <consortium name="EnsemblMetazoa"/>
        </authorList>
    </citation>
    <scope>IDENTIFICATION</scope>
</reference>
<organism evidence="2">
    <name type="scientific">Capitella teleta</name>
    <name type="common">Polychaete worm</name>
    <dbReference type="NCBI Taxonomy" id="283909"/>
    <lineage>
        <taxon>Eukaryota</taxon>
        <taxon>Metazoa</taxon>
        <taxon>Spiralia</taxon>
        <taxon>Lophotrochozoa</taxon>
        <taxon>Annelida</taxon>
        <taxon>Polychaeta</taxon>
        <taxon>Sedentaria</taxon>
        <taxon>Scolecida</taxon>
        <taxon>Capitellidae</taxon>
        <taxon>Capitella</taxon>
    </lineage>
</organism>
<keyword evidence="4" id="KW-1185">Reference proteome</keyword>
<reference evidence="2 4" key="2">
    <citation type="journal article" date="2013" name="Nature">
        <title>Insights into bilaterian evolution from three spiralian genomes.</title>
        <authorList>
            <person name="Simakov O."/>
            <person name="Marletaz F."/>
            <person name="Cho S.J."/>
            <person name="Edsinger-Gonzales E."/>
            <person name="Havlak P."/>
            <person name="Hellsten U."/>
            <person name="Kuo D.H."/>
            <person name="Larsson T."/>
            <person name="Lv J."/>
            <person name="Arendt D."/>
            <person name="Savage R."/>
            <person name="Osoegawa K."/>
            <person name="de Jong P."/>
            <person name="Grimwood J."/>
            <person name="Chapman J.A."/>
            <person name="Shapiro H."/>
            <person name="Aerts A."/>
            <person name="Otillar R.P."/>
            <person name="Terry A.Y."/>
            <person name="Boore J.L."/>
            <person name="Grigoriev I.V."/>
            <person name="Lindberg D.R."/>
            <person name="Seaver E.C."/>
            <person name="Weisblat D.A."/>
            <person name="Putnam N.H."/>
            <person name="Rokhsar D.S."/>
        </authorList>
    </citation>
    <scope>NUCLEOTIDE SEQUENCE</scope>
    <source>
        <strain evidence="2 4">I ESC-2004</strain>
    </source>
</reference>
<feature type="region of interest" description="Disordered" evidence="1">
    <location>
        <begin position="1"/>
        <end position="22"/>
    </location>
</feature>
<name>R7TKW7_CAPTE</name>
<dbReference type="EnsemblMetazoa" id="CapteT213485">
    <property type="protein sequence ID" value="CapteP213485"/>
    <property type="gene ID" value="CapteG213485"/>
</dbReference>
<reference evidence="4" key="1">
    <citation type="submission" date="2012-12" db="EMBL/GenBank/DDBJ databases">
        <authorList>
            <person name="Hellsten U."/>
            <person name="Grimwood J."/>
            <person name="Chapman J.A."/>
            <person name="Shapiro H."/>
            <person name="Aerts A."/>
            <person name="Otillar R.P."/>
            <person name="Terry A.Y."/>
            <person name="Boore J.L."/>
            <person name="Simakov O."/>
            <person name="Marletaz F."/>
            <person name="Cho S.-J."/>
            <person name="Edsinger-Gonzales E."/>
            <person name="Havlak P."/>
            <person name="Kuo D.-H."/>
            <person name="Larsson T."/>
            <person name="Lv J."/>
            <person name="Arendt D."/>
            <person name="Savage R."/>
            <person name="Osoegawa K."/>
            <person name="de Jong P."/>
            <person name="Lindberg D.R."/>
            <person name="Seaver E.C."/>
            <person name="Weisblat D.A."/>
            <person name="Putnam N.H."/>
            <person name="Grigoriev I.V."/>
            <person name="Rokhsar D.S."/>
        </authorList>
    </citation>
    <scope>NUCLEOTIDE SEQUENCE</scope>
    <source>
        <strain evidence="4">I ESC-2004</strain>
    </source>
</reference>
<protein>
    <submittedName>
        <fullName evidence="2 3">Uncharacterized protein</fullName>
    </submittedName>
</protein>
<dbReference type="EMBL" id="AMQN01012273">
    <property type="status" value="NOT_ANNOTATED_CDS"/>
    <property type="molecule type" value="Genomic_DNA"/>
</dbReference>
<feature type="region of interest" description="Disordered" evidence="1">
    <location>
        <begin position="167"/>
        <end position="197"/>
    </location>
</feature>
<gene>
    <name evidence="2" type="ORF">CAPTEDRAFT_213485</name>
</gene>
<dbReference type="AlphaFoldDB" id="R7TKW7"/>
<feature type="compositionally biased region" description="Polar residues" evidence="1">
    <location>
        <begin position="183"/>
        <end position="197"/>
    </location>
</feature>
<sequence>MHALKKRQGKTGRTSVLATPTKLPAITDRTASRLENTERKVSTDVAAKGLVTSHFVYSVAVETTFRHQFQSSAFGPRQQALLQEAQPPEAVCNVSCDIPRAQELYRDFLFVRRNLESNHRHIAKMKRESGEMDEAANVASQRPGLKLPRLSMRNVISMAKFRSKLNTVDDESGKTSELPALSEKSSLVTKFRSNPCK</sequence>